<reference evidence="7" key="1">
    <citation type="journal article" date="2011" name="Genome Biol.">
        <title>Comparative genomics of the social amoebae Dictyostelium discoideum and Dictyostelium purpureum.</title>
        <authorList>
            <consortium name="US DOE Joint Genome Institute (JGI-PGF)"/>
            <person name="Sucgang R."/>
            <person name="Kuo A."/>
            <person name="Tian X."/>
            <person name="Salerno W."/>
            <person name="Parikh A."/>
            <person name="Feasley C.L."/>
            <person name="Dalin E."/>
            <person name="Tu H."/>
            <person name="Huang E."/>
            <person name="Barry K."/>
            <person name="Lindquist E."/>
            <person name="Shapiro H."/>
            <person name="Bruce D."/>
            <person name="Schmutz J."/>
            <person name="Salamov A."/>
            <person name="Fey P."/>
            <person name="Gaudet P."/>
            <person name="Anjard C."/>
            <person name="Babu M.M."/>
            <person name="Basu S."/>
            <person name="Bushmanova Y."/>
            <person name="van der Wel H."/>
            <person name="Katoh-Kurasawa M."/>
            <person name="Dinh C."/>
            <person name="Coutinho P.M."/>
            <person name="Saito T."/>
            <person name="Elias M."/>
            <person name="Schaap P."/>
            <person name="Kay R.R."/>
            <person name="Henrissat B."/>
            <person name="Eichinger L."/>
            <person name="Rivero F."/>
            <person name="Putnam N.H."/>
            <person name="West C.M."/>
            <person name="Loomis W.F."/>
            <person name="Chisholm R.L."/>
            <person name="Shaulsky G."/>
            <person name="Strassmann J.E."/>
            <person name="Queller D.C."/>
            <person name="Kuspa A."/>
            <person name="Grigoriev I.V."/>
        </authorList>
    </citation>
    <scope>NUCLEOTIDE SEQUENCE [LARGE SCALE GENOMIC DNA]</scope>
    <source>
        <strain evidence="7">QSDP1</strain>
    </source>
</reference>
<accession>F0ZEZ8</accession>
<dbReference type="InterPro" id="IPR025714">
    <property type="entry name" value="Methyltranfer_dom"/>
</dbReference>
<dbReference type="Proteomes" id="UP000001064">
    <property type="component" value="Unassembled WGS sequence"/>
</dbReference>
<dbReference type="GO" id="GO:0032259">
    <property type="term" value="P:methylation"/>
    <property type="evidence" value="ECO:0007669"/>
    <property type="project" value="UniProtKB-KW"/>
</dbReference>
<dbReference type="KEGG" id="dpp:DICPUDRAFT_30175"/>
<evidence type="ECO:0000256" key="4">
    <source>
        <dbReference type="ARBA" id="ARBA00023268"/>
    </source>
</evidence>
<keyword evidence="7" id="KW-1185">Reference proteome</keyword>
<organism evidence="6 7">
    <name type="scientific">Dictyostelium purpureum</name>
    <name type="common">Slime mold</name>
    <dbReference type="NCBI Taxonomy" id="5786"/>
    <lineage>
        <taxon>Eukaryota</taxon>
        <taxon>Amoebozoa</taxon>
        <taxon>Evosea</taxon>
        <taxon>Eumycetozoa</taxon>
        <taxon>Dictyostelia</taxon>
        <taxon>Dictyosteliales</taxon>
        <taxon>Dictyosteliaceae</taxon>
        <taxon>Dictyostelium</taxon>
    </lineage>
</organism>
<comment type="similarity">
    <text evidence="1">Belongs to the methyltransferase superfamily.</text>
</comment>
<dbReference type="GO" id="GO:0008168">
    <property type="term" value="F:methyltransferase activity"/>
    <property type="evidence" value="ECO:0007669"/>
    <property type="project" value="UniProtKB-KW"/>
</dbReference>
<proteinExistence type="inferred from homology"/>
<evidence type="ECO:0000313" key="6">
    <source>
        <dbReference type="EMBL" id="EGC37521.1"/>
    </source>
</evidence>
<dbReference type="InterPro" id="IPR051419">
    <property type="entry name" value="Lys/N-term_MeTrsfase_sf"/>
</dbReference>
<gene>
    <name evidence="6" type="ORF">DICPUDRAFT_30175</name>
</gene>
<protein>
    <recommendedName>
        <fullName evidence="5">Methyltransferase domain-containing protein</fullName>
    </recommendedName>
</protein>
<dbReference type="CDD" id="cd02440">
    <property type="entry name" value="AdoMet_MTases"/>
    <property type="match status" value="1"/>
</dbReference>
<evidence type="ECO:0000259" key="5">
    <source>
        <dbReference type="Pfam" id="PF13847"/>
    </source>
</evidence>
<dbReference type="SUPFAM" id="SSF53335">
    <property type="entry name" value="S-adenosyl-L-methionine-dependent methyltransferases"/>
    <property type="match status" value="1"/>
</dbReference>
<feature type="domain" description="Methyltransferase" evidence="5">
    <location>
        <begin position="55"/>
        <end position="179"/>
    </location>
</feature>
<dbReference type="OMA" id="YEFWDDF"/>
<evidence type="ECO:0000256" key="3">
    <source>
        <dbReference type="ARBA" id="ARBA00022679"/>
    </source>
</evidence>
<evidence type="ECO:0000256" key="1">
    <source>
        <dbReference type="ARBA" id="ARBA00008361"/>
    </source>
</evidence>
<dbReference type="FunFam" id="3.40.50.150:FF:000903">
    <property type="entry name" value="Uncharacterized protein"/>
    <property type="match status" value="1"/>
</dbReference>
<name>F0ZEZ8_DICPU</name>
<keyword evidence="4" id="KW-0511">Multifunctional enzyme</keyword>
<dbReference type="Gene3D" id="3.40.50.150">
    <property type="entry name" value="Vaccinia Virus protein VP39"/>
    <property type="match status" value="1"/>
</dbReference>
<dbReference type="PANTHER" id="PTHR12176:SF78">
    <property type="entry name" value="EEF1A LYSINE AND N-TERMINAL METHYLTRANSFERASE"/>
    <property type="match status" value="1"/>
</dbReference>
<dbReference type="InterPro" id="IPR029063">
    <property type="entry name" value="SAM-dependent_MTases_sf"/>
</dbReference>
<dbReference type="PANTHER" id="PTHR12176">
    <property type="entry name" value="SAM-DEPENDENT METHYLTRANSFERASE SUPERFAMILY PROTEIN"/>
    <property type="match status" value="1"/>
</dbReference>
<dbReference type="GeneID" id="10499713"/>
<dbReference type="AlphaFoldDB" id="F0ZEZ8"/>
<dbReference type="RefSeq" id="XP_003285995.1">
    <property type="nucleotide sequence ID" value="XM_003285947.1"/>
</dbReference>
<dbReference type="OrthoDB" id="411785at2759"/>
<keyword evidence="3" id="KW-0808">Transferase</keyword>
<dbReference type="EMBL" id="GL870998">
    <property type="protein sequence ID" value="EGC37521.1"/>
    <property type="molecule type" value="Genomic_DNA"/>
</dbReference>
<dbReference type="Pfam" id="PF13847">
    <property type="entry name" value="Methyltransf_31"/>
    <property type="match status" value="1"/>
</dbReference>
<sequence>MKKKQLKELIQDTLSPASYEFWDDFYEDGLGKGEQYEWYIHYNQLKNHLLELVKDKDRLLHIGCGNSFLAEDLIEDTESIHIEILNIDVCDNAIERMVERNQKITNQRVKNSLIYKVADATQMVDIKDGHFNGVIDKGTADALLSTLELETGENEMVKLLLREMYRVLNKENGWFICVSRNTCLEPYFYQDDQAEWDLKKIDLTTNSSKGKGIQQVNYIYLAKPLQLSND</sequence>
<evidence type="ECO:0000256" key="2">
    <source>
        <dbReference type="ARBA" id="ARBA00022603"/>
    </source>
</evidence>
<dbReference type="InParanoid" id="F0ZEZ8"/>
<dbReference type="eggNOG" id="KOG2352">
    <property type="taxonomic scope" value="Eukaryota"/>
</dbReference>
<keyword evidence="2" id="KW-0489">Methyltransferase</keyword>
<dbReference type="VEuPathDB" id="AmoebaDB:DICPUDRAFT_30175"/>
<evidence type="ECO:0000313" key="7">
    <source>
        <dbReference type="Proteomes" id="UP000001064"/>
    </source>
</evidence>